<protein>
    <recommendedName>
        <fullName evidence="2">Oxidoreductase acuF-like C2H2 type zinc-finger domain-containing protein</fullName>
    </recommendedName>
</protein>
<organism evidence="3 4">
    <name type="scientific">Neonectria magnoliae</name>
    <dbReference type="NCBI Taxonomy" id="2732573"/>
    <lineage>
        <taxon>Eukaryota</taxon>
        <taxon>Fungi</taxon>
        <taxon>Dikarya</taxon>
        <taxon>Ascomycota</taxon>
        <taxon>Pezizomycotina</taxon>
        <taxon>Sordariomycetes</taxon>
        <taxon>Hypocreomycetidae</taxon>
        <taxon>Hypocreales</taxon>
        <taxon>Nectriaceae</taxon>
        <taxon>Neonectria</taxon>
    </lineage>
</organism>
<dbReference type="PANTHER" id="PTHR35391">
    <property type="entry name" value="C2H2-TYPE DOMAIN-CONTAINING PROTEIN-RELATED"/>
    <property type="match status" value="1"/>
</dbReference>
<sequence length="289" mass="31484">MPDEFHVVSEPQIATLVARSLASFEALTSASTDDHALSLQAASCLARFKLWAGTLVSNAGNISGTPSEDNDSVEDALANCFNEGEDSEKSELERIVGDVSHVIDCLLRLSITISNPASHDQYLSRAGEALIKSFEHWDVQHVRAKFPGVNSSLANRLGRAMARRRGYFKYREEHKNRLAEGLDVEGAEQATTIASSLPEHLKEGTDSARAGATSFAILDDGRPDASETSCSSSSPDSAQLRVPPIPKEYLDGPFKCPFCHMIISVESRHDWKYVASPTLQWLAGLTHSQ</sequence>
<evidence type="ECO:0000313" key="4">
    <source>
        <dbReference type="Proteomes" id="UP001498421"/>
    </source>
</evidence>
<evidence type="ECO:0000259" key="2">
    <source>
        <dbReference type="Pfam" id="PF26082"/>
    </source>
</evidence>
<evidence type="ECO:0000256" key="1">
    <source>
        <dbReference type="SAM" id="MobiDB-lite"/>
    </source>
</evidence>
<dbReference type="Proteomes" id="UP001498421">
    <property type="component" value="Unassembled WGS sequence"/>
</dbReference>
<feature type="compositionally biased region" description="Low complexity" evidence="1">
    <location>
        <begin position="226"/>
        <end position="237"/>
    </location>
</feature>
<feature type="domain" description="Oxidoreductase acuF-like C2H2 type zinc-finger" evidence="2">
    <location>
        <begin position="251"/>
        <end position="272"/>
    </location>
</feature>
<feature type="region of interest" description="Disordered" evidence="1">
    <location>
        <begin position="221"/>
        <end position="244"/>
    </location>
</feature>
<name>A0ABR1HYD8_9HYPO</name>
<accession>A0ABR1HYD8</accession>
<dbReference type="PANTHER" id="PTHR35391:SF7">
    <property type="entry name" value="C2H2-TYPE DOMAIN-CONTAINING PROTEIN"/>
    <property type="match status" value="1"/>
</dbReference>
<dbReference type="Pfam" id="PF26082">
    <property type="entry name" value="zf-C2H2_AcuF"/>
    <property type="match status" value="1"/>
</dbReference>
<reference evidence="3 4" key="1">
    <citation type="journal article" date="2025" name="Microbiol. Resour. Announc.">
        <title>Draft genome sequences for Neonectria magnoliae and Neonectria punicea, canker pathogens of Liriodendron tulipifera and Acer saccharum in West Virginia.</title>
        <authorList>
            <person name="Petronek H.M."/>
            <person name="Kasson M.T."/>
            <person name="Metheny A.M."/>
            <person name="Stauder C.M."/>
            <person name="Lovett B."/>
            <person name="Lynch S.C."/>
            <person name="Garnas J.R."/>
            <person name="Kasson L.R."/>
            <person name="Stajich J.E."/>
        </authorList>
    </citation>
    <scope>NUCLEOTIDE SEQUENCE [LARGE SCALE GENOMIC DNA]</scope>
    <source>
        <strain evidence="3 4">NRRL 64651</strain>
    </source>
</reference>
<dbReference type="InterPro" id="IPR058925">
    <property type="entry name" value="zf-C2H2_AcuF"/>
</dbReference>
<comment type="caution">
    <text evidence="3">The sequence shown here is derived from an EMBL/GenBank/DDBJ whole genome shotgun (WGS) entry which is preliminary data.</text>
</comment>
<dbReference type="EMBL" id="JAZAVK010000073">
    <property type="protein sequence ID" value="KAK7425984.1"/>
    <property type="molecule type" value="Genomic_DNA"/>
</dbReference>
<proteinExistence type="predicted"/>
<keyword evidence="4" id="KW-1185">Reference proteome</keyword>
<evidence type="ECO:0000313" key="3">
    <source>
        <dbReference type="EMBL" id="KAK7425984.1"/>
    </source>
</evidence>
<gene>
    <name evidence="3" type="ORF">QQZ08_007566</name>
</gene>